<proteinExistence type="predicted"/>
<name>X0ZCK8_9ZZZZ</name>
<organism evidence="1">
    <name type="scientific">marine sediment metagenome</name>
    <dbReference type="NCBI Taxonomy" id="412755"/>
    <lineage>
        <taxon>unclassified sequences</taxon>
        <taxon>metagenomes</taxon>
        <taxon>ecological metagenomes</taxon>
    </lineage>
</organism>
<dbReference type="InterPro" id="IPR029063">
    <property type="entry name" value="SAM-dependent_MTases_sf"/>
</dbReference>
<sequence>MVLLKENGAEKSLYYKYPQENIDAGNLNPIFPHHVIKYGLFNKDRAEIIFGFTEEGFYIARTITCDDPNFKKRIDEERPFKEFKSAISPKLSIIMLNFLNLFEQREKKTILDPFVGNGTILMFALIEDFQIYGADIDENKVKSTIRNLNWLLNELEESVPYMLNERIKSGDINQLSSTLNANFIDGICTEPELGPFYKQKPYYTEIVDLIESKLNPLYKAIFREGFKVLAPKGRISIIAPIFSTIDGGDVQLNVEDMANFYKFKLIPMLDLDRIVNKSNNKLQFKIGHVRAILDAKKNQIVKRKLYVFEKIEESS</sequence>
<protein>
    <submittedName>
        <fullName evidence="1">Uncharacterized protein</fullName>
    </submittedName>
</protein>
<reference evidence="1" key="1">
    <citation type="journal article" date="2014" name="Front. Microbiol.">
        <title>High frequency of phylogenetically diverse reductive dehalogenase-homologous genes in deep subseafloor sedimentary metagenomes.</title>
        <authorList>
            <person name="Kawai M."/>
            <person name="Futagami T."/>
            <person name="Toyoda A."/>
            <person name="Takaki Y."/>
            <person name="Nishi S."/>
            <person name="Hori S."/>
            <person name="Arai W."/>
            <person name="Tsubouchi T."/>
            <person name="Morono Y."/>
            <person name="Uchiyama I."/>
            <person name="Ito T."/>
            <person name="Fujiyama A."/>
            <person name="Inagaki F."/>
            <person name="Takami H."/>
        </authorList>
    </citation>
    <scope>NUCLEOTIDE SEQUENCE</scope>
    <source>
        <strain evidence="1">Expedition CK06-06</strain>
    </source>
</reference>
<gene>
    <name evidence="1" type="ORF">S01H4_15121</name>
</gene>
<dbReference type="Gene3D" id="3.40.50.150">
    <property type="entry name" value="Vaccinia Virus protein VP39"/>
    <property type="match status" value="1"/>
</dbReference>
<comment type="caution">
    <text evidence="1">The sequence shown here is derived from an EMBL/GenBank/DDBJ whole genome shotgun (WGS) entry which is preliminary data.</text>
</comment>
<dbReference type="EMBL" id="BART01006624">
    <property type="protein sequence ID" value="GAG66964.1"/>
    <property type="molecule type" value="Genomic_DNA"/>
</dbReference>
<accession>X0ZCK8</accession>
<evidence type="ECO:0000313" key="1">
    <source>
        <dbReference type="EMBL" id="GAG66964.1"/>
    </source>
</evidence>
<dbReference type="AlphaFoldDB" id="X0ZCK8"/>
<dbReference type="SUPFAM" id="SSF53335">
    <property type="entry name" value="S-adenosyl-L-methionine-dependent methyltransferases"/>
    <property type="match status" value="1"/>
</dbReference>